<dbReference type="GO" id="GO:0032589">
    <property type="term" value="C:neuron projection membrane"/>
    <property type="evidence" value="ECO:0007669"/>
    <property type="project" value="TreeGrafter"/>
</dbReference>
<dbReference type="OrthoDB" id="6354602at2759"/>
<dbReference type="Proteomes" id="UP000708208">
    <property type="component" value="Unassembled WGS sequence"/>
</dbReference>
<dbReference type="PANTHER" id="PTHR23279">
    <property type="entry name" value="DEFECTIVE PROBOSCIS EXTENSION RESPONSE DPR -RELATED"/>
    <property type="match status" value="1"/>
</dbReference>
<dbReference type="PANTHER" id="PTHR23279:SF3">
    <property type="entry name" value="DEFECTIVE PROBOSCIS EXTENSION RESPONSE 18"/>
    <property type="match status" value="1"/>
</dbReference>
<reference evidence="1" key="1">
    <citation type="submission" date="2021-06" db="EMBL/GenBank/DDBJ databases">
        <authorList>
            <person name="Hodson N. C."/>
            <person name="Mongue J. A."/>
            <person name="Jaron S. K."/>
        </authorList>
    </citation>
    <scope>NUCLEOTIDE SEQUENCE</scope>
</reference>
<keyword evidence="2" id="KW-1185">Reference proteome</keyword>
<dbReference type="InterPro" id="IPR037448">
    <property type="entry name" value="Zig-8"/>
</dbReference>
<evidence type="ECO:0000313" key="2">
    <source>
        <dbReference type="Proteomes" id="UP000708208"/>
    </source>
</evidence>
<protein>
    <recommendedName>
        <fullName evidence="3">Immunoglobulin V-set domain-containing protein</fullName>
    </recommendedName>
</protein>
<organism evidence="1 2">
    <name type="scientific">Allacma fusca</name>
    <dbReference type="NCBI Taxonomy" id="39272"/>
    <lineage>
        <taxon>Eukaryota</taxon>
        <taxon>Metazoa</taxon>
        <taxon>Ecdysozoa</taxon>
        <taxon>Arthropoda</taxon>
        <taxon>Hexapoda</taxon>
        <taxon>Collembola</taxon>
        <taxon>Symphypleona</taxon>
        <taxon>Sminthuridae</taxon>
        <taxon>Allacma</taxon>
    </lineage>
</organism>
<dbReference type="EMBL" id="CAJVCH010285072">
    <property type="protein sequence ID" value="CAG7784880.1"/>
    <property type="molecule type" value="Genomic_DNA"/>
</dbReference>
<sequence>MRREAGEVHLLTFGLHTYSGDERLSINFEQPNNWKLRIKTVDRHDQGDYQCQVSSHPPIVLHVTLTIIGNGTFKLTYPYGPFQSFQIHRDLPPL</sequence>
<dbReference type="CDD" id="cd00096">
    <property type="entry name" value="Ig"/>
    <property type="match status" value="1"/>
</dbReference>
<name>A0A8J2KD66_9HEXA</name>
<proteinExistence type="predicted"/>
<comment type="caution">
    <text evidence="1">The sequence shown here is derived from an EMBL/GenBank/DDBJ whole genome shotgun (WGS) entry which is preliminary data.</text>
</comment>
<evidence type="ECO:0008006" key="3">
    <source>
        <dbReference type="Google" id="ProtNLM"/>
    </source>
</evidence>
<accession>A0A8J2KD66</accession>
<dbReference type="AlphaFoldDB" id="A0A8J2KD66"/>
<gene>
    <name evidence="1" type="ORF">AFUS01_LOCUS23540</name>
</gene>
<dbReference type="GO" id="GO:0050808">
    <property type="term" value="P:synapse organization"/>
    <property type="evidence" value="ECO:0007669"/>
    <property type="project" value="TreeGrafter"/>
</dbReference>
<evidence type="ECO:0000313" key="1">
    <source>
        <dbReference type="EMBL" id="CAG7784880.1"/>
    </source>
</evidence>